<keyword evidence="1 10" id="KW-0540">Nuclease</keyword>
<comment type="similarity">
    <text evidence="10">Belongs to the RecC family.</text>
</comment>
<dbReference type="GO" id="GO:0005524">
    <property type="term" value="F:ATP binding"/>
    <property type="evidence" value="ECO:0007669"/>
    <property type="project" value="UniProtKB-UniRule"/>
</dbReference>
<dbReference type="InterPro" id="IPR027417">
    <property type="entry name" value="P-loop_NTPase"/>
</dbReference>
<comment type="caution">
    <text evidence="12">The sequence shown here is derived from an EMBL/GenBank/DDBJ whole genome shotgun (WGS) entry which is preliminary data.</text>
</comment>
<dbReference type="Pfam" id="PF17946">
    <property type="entry name" value="RecC_C"/>
    <property type="match status" value="1"/>
</dbReference>
<evidence type="ECO:0000256" key="2">
    <source>
        <dbReference type="ARBA" id="ARBA00022741"/>
    </source>
</evidence>
<feature type="domain" description="RecC C-terminal" evidence="11">
    <location>
        <begin position="833"/>
        <end position="1073"/>
    </location>
</feature>
<dbReference type="PIRSF" id="PIRSF000980">
    <property type="entry name" value="RecC"/>
    <property type="match status" value="1"/>
</dbReference>
<protein>
    <recommendedName>
        <fullName evidence="10">RecBCD enzyme subunit RecC</fullName>
    </recommendedName>
    <alternativeName>
        <fullName evidence="10">Exonuclease V subunit RecC</fullName>
        <shortName evidence="10">ExoV subunit RecC</shortName>
    </alternativeName>
    <alternativeName>
        <fullName evidence="10">Helicase/nuclease RecBCD subunit RecC</fullName>
    </alternativeName>
</protein>
<evidence type="ECO:0000256" key="6">
    <source>
        <dbReference type="ARBA" id="ARBA00022839"/>
    </source>
</evidence>
<dbReference type="Gene3D" id="1.10.10.990">
    <property type="match status" value="1"/>
</dbReference>
<gene>
    <name evidence="10 12" type="primary">recC</name>
    <name evidence="12" type="ORF">D791_00233</name>
</gene>
<keyword evidence="9 10" id="KW-0234">DNA repair</keyword>
<dbReference type="GO" id="GO:0003678">
    <property type="term" value="F:DNA helicase activity"/>
    <property type="evidence" value="ECO:0007669"/>
    <property type="project" value="UniProtKB-UniRule"/>
</dbReference>
<evidence type="ECO:0000256" key="5">
    <source>
        <dbReference type="ARBA" id="ARBA00022806"/>
    </source>
</evidence>
<evidence type="ECO:0000256" key="10">
    <source>
        <dbReference type="HAMAP-Rule" id="MF_01486"/>
    </source>
</evidence>
<dbReference type="PATRIC" id="fig|1229521.3.peg.240"/>
<dbReference type="SUPFAM" id="SSF52540">
    <property type="entry name" value="P-loop containing nucleoside triphosphate hydrolases"/>
    <property type="match status" value="2"/>
</dbReference>
<dbReference type="AlphaFoldDB" id="W9V7P1"/>
<dbReference type="STRING" id="1229521.D791_00233"/>
<dbReference type="Proteomes" id="UP000019464">
    <property type="component" value="Unassembled WGS sequence"/>
</dbReference>
<dbReference type="HAMAP" id="MF_01486">
    <property type="entry name" value="RecC"/>
    <property type="match status" value="1"/>
</dbReference>
<evidence type="ECO:0000256" key="8">
    <source>
        <dbReference type="ARBA" id="ARBA00023125"/>
    </source>
</evidence>
<dbReference type="Gene3D" id="3.40.50.10930">
    <property type="match status" value="1"/>
</dbReference>
<evidence type="ECO:0000256" key="3">
    <source>
        <dbReference type="ARBA" id="ARBA00022763"/>
    </source>
</evidence>
<keyword evidence="13" id="KW-1185">Reference proteome</keyword>
<evidence type="ECO:0000256" key="1">
    <source>
        <dbReference type="ARBA" id="ARBA00022722"/>
    </source>
</evidence>
<dbReference type="NCBIfam" id="TIGR01450">
    <property type="entry name" value="recC"/>
    <property type="match status" value="1"/>
</dbReference>
<evidence type="ECO:0000256" key="9">
    <source>
        <dbReference type="ARBA" id="ARBA00023204"/>
    </source>
</evidence>
<dbReference type="SUPFAM" id="SSF52980">
    <property type="entry name" value="Restriction endonuclease-like"/>
    <property type="match status" value="1"/>
</dbReference>
<name>W9V7P1_9GAMM</name>
<accession>W9V7P1</accession>
<evidence type="ECO:0000256" key="4">
    <source>
        <dbReference type="ARBA" id="ARBA00022801"/>
    </source>
</evidence>
<keyword evidence="5 10" id="KW-0347">Helicase</keyword>
<dbReference type="Gene3D" id="3.40.50.300">
    <property type="entry name" value="P-loop containing nucleotide triphosphate hydrolases"/>
    <property type="match status" value="2"/>
</dbReference>
<dbReference type="GO" id="GO:0000724">
    <property type="term" value="P:double-strand break repair via homologous recombination"/>
    <property type="evidence" value="ECO:0007669"/>
    <property type="project" value="UniProtKB-UniRule"/>
</dbReference>
<dbReference type="GO" id="GO:0009338">
    <property type="term" value="C:exodeoxyribonuclease V complex"/>
    <property type="evidence" value="ECO:0007669"/>
    <property type="project" value="InterPro"/>
</dbReference>
<dbReference type="Gene3D" id="1.10.10.160">
    <property type="match status" value="1"/>
</dbReference>
<evidence type="ECO:0000256" key="7">
    <source>
        <dbReference type="ARBA" id="ARBA00022840"/>
    </source>
</evidence>
<organism evidence="12 13">
    <name type="scientific">Nitrincola nitratireducens</name>
    <dbReference type="NCBI Taxonomy" id="1229521"/>
    <lineage>
        <taxon>Bacteria</taxon>
        <taxon>Pseudomonadati</taxon>
        <taxon>Pseudomonadota</taxon>
        <taxon>Gammaproteobacteria</taxon>
        <taxon>Oceanospirillales</taxon>
        <taxon>Oceanospirillaceae</taxon>
        <taxon>Nitrincola</taxon>
    </lineage>
</organism>
<evidence type="ECO:0000259" key="11">
    <source>
        <dbReference type="Pfam" id="PF17946"/>
    </source>
</evidence>
<dbReference type="GO" id="GO:0008854">
    <property type="term" value="F:exodeoxyribonuclease V activity"/>
    <property type="evidence" value="ECO:0007669"/>
    <property type="project" value="InterPro"/>
</dbReference>
<reference evidence="12 13" key="2">
    <citation type="journal article" date="2015" name="Syst. Appl. Microbiol.">
        <title>Nitrincola nitratireducens sp. nov. isolated from a haloalkaline crater lake.</title>
        <authorList>
            <person name="Singh A."/>
            <person name="Vaidya B."/>
            <person name="Tanuku N.R."/>
            <person name="Pinnaka A.K."/>
        </authorList>
    </citation>
    <scope>NUCLEOTIDE SEQUENCE [LARGE SCALE GENOMIC DNA]</scope>
    <source>
        <strain evidence="12 13">AK23</strain>
    </source>
</reference>
<evidence type="ECO:0000313" key="13">
    <source>
        <dbReference type="Proteomes" id="UP000019464"/>
    </source>
</evidence>
<comment type="miscellaneous">
    <text evidence="10">In the RecBCD complex, RecB has a slow 3'-5' helicase, an exonuclease activity and loads RecA onto ssDNA, RecD has a fast 5'-3' helicase activity, while RecC stimulates the ATPase and processivity of the RecB helicase and contributes to recognition of the Chi site.</text>
</comment>
<keyword evidence="6 10" id="KW-0269">Exonuclease</keyword>
<evidence type="ECO:0000313" key="12">
    <source>
        <dbReference type="EMBL" id="EXJ12891.1"/>
    </source>
</evidence>
<sequence length="1141" mass="130902">MAAEIETGFMIVQSNRLEALRELTVEWLKRHPLPPLENEVLLVQSNGIAQWLKLALAEDEADVGGGCDIATALNISLPASYVWQVYRSVLGDLPINSAYDKHPLTWRLLRLLPSLMDRPEFQPLSRFLKDDHQQRKRFQLAQRLADLYDQYQVYRADWLEDWSKHVDCMTQKGDKIPLPEGQLWQAELWRQIIADMSEVDRHTSRAQVHQRFLKTSITPEMSLNLPKRVVVFGISSLPKQTVQVLERVSQVTQVLLCVSNPCQYFWGDIIDPVQSRRLFTERFKRHPLKWQTDISDEHLYLHANPLLGSWGKQGRDYIRLLDEFDQKDSYEEHFQQQKLSIDLFEEPGEESLLKQLQSDILSLRSLDESKARTRPIDSSDQSLTFHIAHSAQREVEILQDYVLGLFAQHPDLRPRDILVMVPDINQYAPHIRAVFGRIGFDDTRYIPFTLSDQGQRHQAPLLIALESLLNLPGSRFSVSEILDLLDVPALQAKFGITALDKPLLHHWIEDSGIRWGLDATHRESFGLPPDQEQNTWRFGLKRMLLGYTLGQEEAWQGIEPYAEVGGLSATLAGALVRFIETLDHYWLKLQAPLAPSEWVSLLRTLCQDFFIAQDSRDELLLTRIELGLQTWQEHCEHAAFSDPLPLHMVRDTILGQIDQTGLNQRFMAGAVNFATLMPMRAVPFRHICLLGMNESDYPRQVMQPDFDLMPLDYRAGDRSRREDDRYLFLEALLSARDGLYISWVGRNIRDNTERPPSVLIGQLRDHILNVSSAEQLKQITFEYPLQPFSQAYFSEDSPHKTYAKEWQEIHLAPSIAASDMFELPPLSTDAQPPISLAHLGQLLKVPAQAFFAERLGVVFNDPDPTGEDHEAFAISGLDAWAQRQQLLESILHQLQTEPELNVGQKLQQAVLKQQRRGQLPLAPFGHLYADELIAPLINPLGVYQERAADFPYATSHSEAVLLKQGMIVLDDVLLDIRINSTGERRRLLILPSQVWQGKALKWHHLVRQWPYHLAAQLKGETFTEILAPDTQLFLTPLEAQKATELLQQLMTSWSDNLQSPLPFSAKTSGAFIKPSKEGSELIEAQDAYQGNYQLMGEVQQNLALQRLWPRFEDFIRDGRFMELSNRLFQPILDHLILNTLK</sequence>
<dbReference type="InterPro" id="IPR013986">
    <property type="entry name" value="DExx_box_DNA_helicase_dom_sf"/>
</dbReference>
<dbReference type="Pfam" id="PF04257">
    <property type="entry name" value="Exonuc_V_gamma"/>
    <property type="match status" value="1"/>
</dbReference>
<dbReference type="GO" id="GO:0003677">
    <property type="term" value="F:DNA binding"/>
    <property type="evidence" value="ECO:0007669"/>
    <property type="project" value="UniProtKB-UniRule"/>
</dbReference>
<dbReference type="PANTHER" id="PTHR30591:SF1">
    <property type="entry name" value="RECBCD ENZYME SUBUNIT RECC"/>
    <property type="match status" value="1"/>
</dbReference>
<keyword evidence="2 10" id="KW-0547">Nucleotide-binding</keyword>
<keyword evidence="4 10" id="KW-0378">Hydrolase</keyword>
<dbReference type="InterPro" id="IPR041500">
    <property type="entry name" value="RecC_C"/>
</dbReference>
<dbReference type="InterPro" id="IPR006697">
    <property type="entry name" value="RecC"/>
</dbReference>
<comment type="function">
    <text evidence="10">A helicase/nuclease that prepares dsDNA breaks (DSB) for recombinational DNA repair. Binds to DSBs and unwinds DNA via a highly rapid and processive ATP-dependent bidirectional helicase activity. Unwinds dsDNA until it encounters a Chi (crossover hotspot instigator) sequence from the 3' direction. Cuts ssDNA a few nucleotides 3' to the Chi site. The properties and activities of the enzyme are changed at Chi. The Chi-altered holoenzyme produces a long 3'-ssDNA overhang and facilitates RecA-binding to the ssDNA for homologous DNA recombination and repair. Holoenzyme degrades any linearized DNA that is unable to undergo homologous recombination. In the holoenzyme this subunit recognizes the wild-type Chi sequence, and when added to isolated RecB increases its ATP-dependent helicase processivity.</text>
</comment>
<dbReference type="InterPro" id="IPR011335">
    <property type="entry name" value="Restrct_endonuc-II-like"/>
</dbReference>
<dbReference type="RefSeq" id="WP_036506662.1">
    <property type="nucleotide sequence ID" value="NZ_AONB01000001.1"/>
</dbReference>
<keyword evidence="8 10" id="KW-0238">DNA-binding</keyword>
<dbReference type="PANTHER" id="PTHR30591">
    <property type="entry name" value="RECBCD ENZYME SUBUNIT RECC"/>
    <property type="match status" value="1"/>
</dbReference>
<dbReference type="EMBL" id="AONB01000001">
    <property type="protein sequence ID" value="EXJ12891.1"/>
    <property type="molecule type" value="Genomic_DNA"/>
</dbReference>
<keyword evidence="7 10" id="KW-0067">ATP-binding</keyword>
<proteinExistence type="inferred from homology"/>
<reference evidence="13" key="1">
    <citation type="submission" date="2012-11" db="EMBL/GenBank/DDBJ databases">
        <authorList>
            <person name="Singh A."/>
            <person name="Pinnaka A.K."/>
            <person name="Vaidya B."/>
        </authorList>
    </citation>
    <scope>NUCLEOTIDE SEQUENCE [LARGE SCALE GENOMIC DNA]</scope>
    <source>
        <strain evidence="13">AK23</strain>
    </source>
</reference>
<keyword evidence="3 10" id="KW-0227">DNA damage</keyword>
<comment type="subunit">
    <text evidence="10">Heterotrimer of RecB, RecC and RecD. All subunits contribute to DNA-binding.</text>
</comment>